<keyword evidence="1" id="KW-0732">Signal</keyword>
<dbReference type="PANTHER" id="PTHR30570">
    <property type="entry name" value="PERIPLASMIC PHOSPHATE BINDING COMPONENT OF PHOSPHATE ABC TRANSPORTER"/>
    <property type="match status" value="1"/>
</dbReference>
<keyword evidence="2" id="KW-1133">Transmembrane helix</keyword>
<evidence type="ECO:0000256" key="1">
    <source>
        <dbReference type="ARBA" id="ARBA00022729"/>
    </source>
</evidence>
<dbReference type="InterPro" id="IPR050811">
    <property type="entry name" value="Phosphate_ABC_transporter"/>
</dbReference>
<evidence type="ECO:0000259" key="3">
    <source>
        <dbReference type="Pfam" id="PF12849"/>
    </source>
</evidence>
<reference evidence="5" key="1">
    <citation type="submission" date="2020-01" db="EMBL/GenBank/DDBJ databases">
        <title>Sphingomonas sp. strain CSW-10.</title>
        <authorList>
            <person name="Chen W.-M."/>
        </authorList>
    </citation>
    <scope>NUCLEOTIDE SEQUENCE [LARGE SCALE GENOMIC DNA]</scope>
    <source>
        <strain evidence="5">NST-5</strain>
    </source>
</reference>
<dbReference type="SUPFAM" id="SSF53850">
    <property type="entry name" value="Periplasmic binding protein-like II"/>
    <property type="match status" value="1"/>
</dbReference>
<evidence type="ECO:0000313" key="5">
    <source>
        <dbReference type="Proteomes" id="UP000798602"/>
    </source>
</evidence>
<sequence length="309" mass="34637">MQKPIKFLSLCTVIFGAVFFIYSCEKNKNNNPELQGESITFFVDETLMPVMEDVKAVFESSRPDTVNLIAKSETEIVKLITEKKADRIVMARTLTPGEENAYRKEKIVPVVTQIGIDGIALVVNQKSQDSIVELDQIIDFLKGKPLPKFKGLVFDNPNSGTVAFFKEKAGIENLPSNVFSQKNNNEVLKFIAENDGYIGVVGVNWITQPMPEMQKFTNQLKVLAVKNVKISKDDNYYKPTQSNLGEGKYPLVRKIYMLNYEGTRGLGTAFVSFTAGSIGQKIFLRAGLAPARLELREVKVRPEIDQNQN</sequence>
<comment type="caution">
    <text evidence="4">The sequence shown here is derived from an EMBL/GenBank/DDBJ whole genome shotgun (WGS) entry which is preliminary data.</text>
</comment>
<keyword evidence="2" id="KW-0812">Transmembrane</keyword>
<dbReference type="Pfam" id="PF12849">
    <property type="entry name" value="PBP_like_2"/>
    <property type="match status" value="1"/>
</dbReference>
<dbReference type="Gene3D" id="3.40.190.10">
    <property type="entry name" value="Periplasmic binding protein-like II"/>
    <property type="match status" value="2"/>
</dbReference>
<keyword evidence="2" id="KW-0472">Membrane</keyword>
<feature type="transmembrane region" description="Helical" evidence="2">
    <location>
        <begin position="7"/>
        <end position="23"/>
    </location>
</feature>
<name>A0ABW9Z9V4_9FLAO</name>
<keyword evidence="5" id="KW-1185">Reference proteome</keyword>
<dbReference type="InterPro" id="IPR024370">
    <property type="entry name" value="PBP_domain"/>
</dbReference>
<protein>
    <submittedName>
        <fullName evidence="4">Phosphate ABC transporter substrate-binding protein</fullName>
    </submittedName>
</protein>
<feature type="domain" description="PBP" evidence="3">
    <location>
        <begin position="39"/>
        <end position="275"/>
    </location>
</feature>
<dbReference type="EMBL" id="JAABLM010000011">
    <property type="protein sequence ID" value="NBL65484.1"/>
    <property type="molecule type" value="Genomic_DNA"/>
</dbReference>
<evidence type="ECO:0000256" key="2">
    <source>
        <dbReference type="SAM" id="Phobius"/>
    </source>
</evidence>
<gene>
    <name evidence="4" type="ORF">GV828_09760</name>
</gene>
<dbReference type="RefSeq" id="WP_166537310.1">
    <property type="nucleotide sequence ID" value="NZ_JAABLM010000011.1"/>
</dbReference>
<dbReference type="PANTHER" id="PTHR30570:SF1">
    <property type="entry name" value="PHOSPHATE-BINDING PROTEIN PSTS"/>
    <property type="match status" value="1"/>
</dbReference>
<proteinExistence type="predicted"/>
<dbReference type="PROSITE" id="PS51257">
    <property type="entry name" value="PROKAR_LIPOPROTEIN"/>
    <property type="match status" value="1"/>
</dbReference>
<evidence type="ECO:0000313" key="4">
    <source>
        <dbReference type="EMBL" id="NBL65484.1"/>
    </source>
</evidence>
<accession>A0ABW9Z9V4</accession>
<organism evidence="4 5">
    <name type="scientific">Flavobacterium ichthyis</name>
    <dbReference type="NCBI Taxonomy" id="2698827"/>
    <lineage>
        <taxon>Bacteria</taxon>
        <taxon>Pseudomonadati</taxon>
        <taxon>Bacteroidota</taxon>
        <taxon>Flavobacteriia</taxon>
        <taxon>Flavobacteriales</taxon>
        <taxon>Flavobacteriaceae</taxon>
        <taxon>Flavobacterium</taxon>
    </lineage>
</organism>
<dbReference type="Proteomes" id="UP000798602">
    <property type="component" value="Unassembled WGS sequence"/>
</dbReference>